<dbReference type="EMBL" id="BMAV01017721">
    <property type="protein sequence ID" value="GFY69611.1"/>
    <property type="molecule type" value="Genomic_DNA"/>
</dbReference>
<organism evidence="1 2">
    <name type="scientific">Trichonephila inaurata madagascariensis</name>
    <dbReference type="NCBI Taxonomy" id="2747483"/>
    <lineage>
        <taxon>Eukaryota</taxon>
        <taxon>Metazoa</taxon>
        <taxon>Ecdysozoa</taxon>
        <taxon>Arthropoda</taxon>
        <taxon>Chelicerata</taxon>
        <taxon>Arachnida</taxon>
        <taxon>Araneae</taxon>
        <taxon>Araneomorphae</taxon>
        <taxon>Entelegynae</taxon>
        <taxon>Araneoidea</taxon>
        <taxon>Nephilidae</taxon>
        <taxon>Trichonephila</taxon>
        <taxon>Trichonephila inaurata</taxon>
    </lineage>
</organism>
<name>A0A8X6YB80_9ARAC</name>
<accession>A0A8X6YB80</accession>
<dbReference type="AlphaFoldDB" id="A0A8X6YB80"/>
<evidence type="ECO:0000313" key="2">
    <source>
        <dbReference type="Proteomes" id="UP000886998"/>
    </source>
</evidence>
<evidence type="ECO:0000313" key="1">
    <source>
        <dbReference type="EMBL" id="GFY69611.1"/>
    </source>
</evidence>
<sequence length="173" mass="19577">MKLPKKGATERTVALKKPQTVSATFIIPEMTVITVRLKSGDGLITKDLLRIPSPSKHATSNNKSPVCDLYLNLDPKRNLIAYHLRPRRYPQLLTPLAPFILIPSVRARRSSKVHQWIEQQVVYGWKRISFLLILPPKKDTRRLSEEARLSGSRREPSAEVSALVVGQFTCTAR</sequence>
<proteinExistence type="predicted"/>
<keyword evidence="2" id="KW-1185">Reference proteome</keyword>
<protein>
    <submittedName>
        <fullName evidence="1">Uncharacterized protein</fullName>
    </submittedName>
</protein>
<gene>
    <name evidence="1" type="ORF">TNIN_328591</name>
</gene>
<dbReference type="Proteomes" id="UP000886998">
    <property type="component" value="Unassembled WGS sequence"/>
</dbReference>
<comment type="caution">
    <text evidence="1">The sequence shown here is derived from an EMBL/GenBank/DDBJ whole genome shotgun (WGS) entry which is preliminary data.</text>
</comment>
<reference evidence="1" key="1">
    <citation type="submission" date="2020-08" db="EMBL/GenBank/DDBJ databases">
        <title>Multicomponent nature underlies the extraordinary mechanical properties of spider dragline silk.</title>
        <authorList>
            <person name="Kono N."/>
            <person name="Nakamura H."/>
            <person name="Mori M."/>
            <person name="Yoshida Y."/>
            <person name="Ohtoshi R."/>
            <person name="Malay A.D."/>
            <person name="Moran D.A.P."/>
            <person name="Tomita M."/>
            <person name="Numata K."/>
            <person name="Arakawa K."/>
        </authorList>
    </citation>
    <scope>NUCLEOTIDE SEQUENCE</scope>
</reference>